<dbReference type="InterPro" id="IPR013783">
    <property type="entry name" value="Ig-like_fold"/>
</dbReference>
<dbReference type="InterPro" id="IPR036179">
    <property type="entry name" value="Ig-like_dom_sf"/>
</dbReference>
<feature type="compositionally biased region" description="Polar residues" evidence="1">
    <location>
        <begin position="161"/>
        <end position="184"/>
    </location>
</feature>
<keyword evidence="2" id="KW-1133">Transmembrane helix</keyword>
<evidence type="ECO:0000256" key="2">
    <source>
        <dbReference type="SAM" id="Phobius"/>
    </source>
</evidence>
<keyword evidence="2" id="KW-0812">Transmembrane</keyword>
<feature type="domain" description="Immunoglobulin" evidence="3">
    <location>
        <begin position="20"/>
        <end position="116"/>
    </location>
</feature>
<evidence type="ECO:0000313" key="4">
    <source>
        <dbReference type="EMBL" id="KAI7791182.1"/>
    </source>
</evidence>
<name>A0A9W7T7S8_TRIRA</name>
<accession>A0A9W7T7S8</accession>
<keyword evidence="2" id="KW-0472">Membrane</keyword>
<dbReference type="AlphaFoldDB" id="A0A9W7T7S8"/>
<organism evidence="4 5">
    <name type="scientific">Triplophysa rosa</name>
    <name type="common">Cave loach</name>
    <dbReference type="NCBI Taxonomy" id="992332"/>
    <lineage>
        <taxon>Eukaryota</taxon>
        <taxon>Metazoa</taxon>
        <taxon>Chordata</taxon>
        <taxon>Craniata</taxon>
        <taxon>Vertebrata</taxon>
        <taxon>Euteleostomi</taxon>
        <taxon>Actinopterygii</taxon>
        <taxon>Neopterygii</taxon>
        <taxon>Teleostei</taxon>
        <taxon>Ostariophysi</taxon>
        <taxon>Cypriniformes</taxon>
        <taxon>Nemacheilidae</taxon>
        <taxon>Triplophysa</taxon>
    </lineage>
</organism>
<keyword evidence="5" id="KW-1185">Reference proteome</keyword>
<dbReference type="SUPFAM" id="SSF48726">
    <property type="entry name" value="Immunoglobulin"/>
    <property type="match status" value="1"/>
</dbReference>
<evidence type="ECO:0000313" key="5">
    <source>
        <dbReference type="Proteomes" id="UP001059041"/>
    </source>
</evidence>
<protein>
    <recommendedName>
        <fullName evidence="3">Immunoglobulin domain-containing protein</fullName>
    </recommendedName>
</protein>
<comment type="caution">
    <text evidence="4">The sequence shown here is derived from an EMBL/GenBank/DDBJ whole genome shotgun (WGS) entry which is preliminary data.</text>
</comment>
<reference evidence="4" key="1">
    <citation type="submission" date="2021-02" db="EMBL/GenBank/DDBJ databases">
        <title>Comparative genomics reveals that relaxation of natural selection precedes convergent phenotypic evolution of cavefish.</title>
        <authorList>
            <person name="Peng Z."/>
        </authorList>
    </citation>
    <scope>NUCLEOTIDE SEQUENCE</scope>
    <source>
        <tissue evidence="4">Muscle</tissue>
    </source>
</reference>
<dbReference type="Pfam" id="PF07686">
    <property type="entry name" value="V-set"/>
    <property type="match status" value="1"/>
</dbReference>
<evidence type="ECO:0000256" key="1">
    <source>
        <dbReference type="SAM" id="MobiDB-lite"/>
    </source>
</evidence>
<gene>
    <name evidence="4" type="ORF">IRJ41_011771</name>
</gene>
<evidence type="ECO:0000259" key="3">
    <source>
        <dbReference type="SMART" id="SM00409"/>
    </source>
</evidence>
<dbReference type="InterPro" id="IPR013106">
    <property type="entry name" value="Ig_V-set"/>
</dbReference>
<feature type="transmembrane region" description="Helical" evidence="2">
    <location>
        <begin position="132"/>
        <end position="156"/>
    </location>
</feature>
<dbReference type="Gene3D" id="2.60.40.10">
    <property type="entry name" value="Immunoglobulins"/>
    <property type="match status" value="1"/>
</dbReference>
<proteinExistence type="predicted"/>
<feature type="region of interest" description="Disordered" evidence="1">
    <location>
        <begin position="161"/>
        <end position="187"/>
    </location>
</feature>
<dbReference type="SMART" id="SM00409">
    <property type="entry name" value="IG"/>
    <property type="match status" value="1"/>
</dbReference>
<sequence length="219" mass="25083">MRVIQFQFYLLIWSQTAETITDRLTDLGQNVTINCDLHEEEVYWFLLKLTGPPVMILRTFSSPFYYNERFTNKYSVESKHHLSINNVTHDELGVYYCMSPETTSKELSNGTRLHINDTISWKNVDGKKQTQWLVIMSALMNGVLLIVVIGLLKVFVCGSRGTRQNSKTSSDNLQQPQDSDQTQYAEVHLPTQPSCPTPCKPIHFNSTYALVQLPKSQNC</sequence>
<dbReference type="EMBL" id="JAFHDT010000025">
    <property type="protein sequence ID" value="KAI7791182.1"/>
    <property type="molecule type" value="Genomic_DNA"/>
</dbReference>
<dbReference type="Proteomes" id="UP001059041">
    <property type="component" value="Linkage Group LG25"/>
</dbReference>
<dbReference type="InterPro" id="IPR003599">
    <property type="entry name" value="Ig_sub"/>
</dbReference>